<keyword evidence="2" id="KW-1185">Reference proteome</keyword>
<organism evidence="1 2">
    <name type="scientific">Epibacterium ulvae</name>
    <dbReference type="NCBI Taxonomy" id="1156985"/>
    <lineage>
        <taxon>Bacteria</taxon>
        <taxon>Pseudomonadati</taxon>
        <taxon>Pseudomonadota</taxon>
        <taxon>Alphaproteobacteria</taxon>
        <taxon>Rhodobacterales</taxon>
        <taxon>Roseobacteraceae</taxon>
        <taxon>Epibacterium</taxon>
    </lineage>
</organism>
<dbReference type="InterPro" id="IPR027417">
    <property type="entry name" value="P-loop_NTPase"/>
</dbReference>
<dbReference type="RefSeq" id="WP_090216641.1">
    <property type="nucleotide sequence ID" value="NZ_FMWG01000002.1"/>
</dbReference>
<dbReference type="InterPro" id="IPR005331">
    <property type="entry name" value="Sulfotransferase"/>
</dbReference>
<proteinExistence type="predicted"/>
<dbReference type="SUPFAM" id="SSF52540">
    <property type="entry name" value="P-loop containing nucleoside triphosphate hydrolases"/>
    <property type="match status" value="1"/>
</dbReference>
<dbReference type="Proteomes" id="UP000198767">
    <property type="component" value="Unassembled WGS sequence"/>
</dbReference>
<evidence type="ECO:0000313" key="2">
    <source>
        <dbReference type="Proteomes" id="UP000198767"/>
    </source>
</evidence>
<protein>
    <submittedName>
        <fullName evidence="1">Sulfotransferase family protein</fullName>
    </submittedName>
</protein>
<dbReference type="AlphaFoldDB" id="A0A1G5Q0Y9"/>
<accession>A0A1G5Q0Y9</accession>
<evidence type="ECO:0000313" key="1">
    <source>
        <dbReference type="EMBL" id="SCZ54969.1"/>
    </source>
</evidence>
<sequence length="222" mass="25950">MILSTGRSYLFIHIPKTGGTAMSLALEARAMADDLMLGDTPKAKKRRRRLQDRKTAGRLWKHSALTDLEGLLPQDVMRSLFTFTMVRNPWDRALSYYSWLRSQRFDHPAVVLAQGYSFEDFICHPQTMQSFRRSPARSYVLNTDGEERCNLFIRLEHFKEDAQPLFTHLGFSFDLQKANESQRERDWRLSYSDKSAEIVAQCCAEDIERFEYSFNDFDLPKT</sequence>
<dbReference type="STRING" id="1156985.SAMN04488118_102360"/>
<dbReference type="GO" id="GO:0008146">
    <property type="term" value="F:sulfotransferase activity"/>
    <property type="evidence" value="ECO:0007669"/>
    <property type="project" value="InterPro"/>
</dbReference>
<name>A0A1G5Q0Y9_9RHOB</name>
<dbReference type="GO" id="GO:0016020">
    <property type="term" value="C:membrane"/>
    <property type="evidence" value="ECO:0007669"/>
    <property type="project" value="InterPro"/>
</dbReference>
<keyword evidence="1" id="KW-0808">Transferase</keyword>
<gene>
    <name evidence="1" type="ORF">SAMN04488118_102360</name>
</gene>
<dbReference type="OrthoDB" id="288532at2"/>
<dbReference type="Pfam" id="PF03567">
    <property type="entry name" value="Sulfotransfer_2"/>
    <property type="match status" value="1"/>
</dbReference>
<reference evidence="1 2" key="1">
    <citation type="submission" date="2016-10" db="EMBL/GenBank/DDBJ databases">
        <authorList>
            <person name="de Groot N.N."/>
        </authorList>
    </citation>
    <scope>NUCLEOTIDE SEQUENCE [LARGE SCALE GENOMIC DNA]</scope>
    <source>
        <strain evidence="1 2">U95</strain>
    </source>
</reference>
<dbReference type="Gene3D" id="3.40.50.300">
    <property type="entry name" value="P-loop containing nucleotide triphosphate hydrolases"/>
    <property type="match status" value="1"/>
</dbReference>
<dbReference type="EMBL" id="FMWG01000002">
    <property type="protein sequence ID" value="SCZ54969.1"/>
    <property type="molecule type" value="Genomic_DNA"/>
</dbReference>